<accession>A0A9E7IDC1</accession>
<feature type="compositionally biased region" description="Polar residues" evidence="1">
    <location>
        <begin position="87"/>
        <end position="99"/>
    </location>
</feature>
<keyword evidence="3" id="KW-1185">Reference proteome</keyword>
<dbReference type="Proteomes" id="UP001055439">
    <property type="component" value="Chromosome 9"/>
</dbReference>
<feature type="compositionally biased region" description="Low complexity" evidence="1">
    <location>
        <begin position="77"/>
        <end position="86"/>
    </location>
</feature>
<proteinExistence type="predicted"/>
<evidence type="ECO:0000256" key="1">
    <source>
        <dbReference type="SAM" id="MobiDB-lite"/>
    </source>
</evidence>
<reference evidence="2" key="1">
    <citation type="submission" date="2022-05" db="EMBL/GenBank/DDBJ databases">
        <title>The Musa troglodytarum L. genome provides insights into the mechanism of non-climacteric behaviour and enrichment of carotenoids.</title>
        <authorList>
            <person name="Wang J."/>
        </authorList>
    </citation>
    <scope>NUCLEOTIDE SEQUENCE</scope>
    <source>
        <tissue evidence="2">Leaf</tissue>
    </source>
</reference>
<name>A0A9E7IDC1_9LILI</name>
<protein>
    <submittedName>
        <fullName evidence="2">Uncharacterized protein</fullName>
    </submittedName>
</protein>
<dbReference type="AlphaFoldDB" id="A0A9E7IDC1"/>
<evidence type="ECO:0000313" key="2">
    <source>
        <dbReference type="EMBL" id="URE47203.1"/>
    </source>
</evidence>
<evidence type="ECO:0000313" key="3">
    <source>
        <dbReference type="Proteomes" id="UP001055439"/>
    </source>
</evidence>
<gene>
    <name evidence="2" type="ORF">MUK42_24959</name>
</gene>
<feature type="region of interest" description="Disordered" evidence="1">
    <location>
        <begin position="77"/>
        <end position="109"/>
    </location>
</feature>
<sequence length="109" mass="10788">MTTAARSSFDGRTQPASRTTLAAASAAAAAALVAAAMARSRSATSSPHPPPLSWFVASGDVSAGKCSTDTISAAAPSFPSASASASLSHCTQEETSNGDVSGAVNYRPR</sequence>
<dbReference type="EMBL" id="CP097511">
    <property type="protein sequence ID" value="URE47203.1"/>
    <property type="molecule type" value="Genomic_DNA"/>
</dbReference>
<organism evidence="2 3">
    <name type="scientific">Musa troglodytarum</name>
    <name type="common">fe'i banana</name>
    <dbReference type="NCBI Taxonomy" id="320322"/>
    <lineage>
        <taxon>Eukaryota</taxon>
        <taxon>Viridiplantae</taxon>
        <taxon>Streptophyta</taxon>
        <taxon>Embryophyta</taxon>
        <taxon>Tracheophyta</taxon>
        <taxon>Spermatophyta</taxon>
        <taxon>Magnoliopsida</taxon>
        <taxon>Liliopsida</taxon>
        <taxon>Zingiberales</taxon>
        <taxon>Musaceae</taxon>
        <taxon>Musa</taxon>
    </lineage>
</organism>